<protein>
    <submittedName>
        <fullName evidence="8">Uncharacterized protein</fullName>
    </submittedName>
</protein>
<evidence type="ECO:0000313" key="8">
    <source>
        <dbReference type="EMBL" id="KAD4385127.1"/>
    </source>
</evidence>
<dbReference type="Pfam" id="PF26254">
    <property type="entry name" value="Ig_TRAPPC9-Trs120_1st"/>
    <property type="match status" value="1"/>
</dbReference>
<evidence type="ECO:0000259" key="5">
    <source>
        <dbReference type="Pfam" id="PF26251"/>
    </source>
</evidence>
<feature type="domain" description="Trs120/TRAPPC9 N-terminal" evidence="4">
    <location>
        <begin position="408"/>
        <end position="585"/>
    </location>
</feature>
<evidence type="ECO:0000256" key="3">
    <source>
        <dbReference type="SAM" id="MobiDB-lite"/>
    </source>
</evidence>
<feature type="domain" description="Trs120/TRAPPC9 TPR region" evidence="5">
    <location>
        <begin position="729"/>
        <end position="897"/>
    </location>
</feature>
<gene>
    <name evidence="8" type="ORF">E3N88_25295</name>
</gene>
<dbReference type="Proteomes" id="UP000326396">
    <property type="component" value="Linkage Group LG3"/>
</dbReference>
<proteinExistence type="predicted"/>
<keyword evidence="2" id="KW-0333">Golgi apparatus</keyword>
<evidence type="ECO:0000313" key="9">
    <source>
        <dbReference type="Proteomes" id="UP000326396"/>
    </source>
</evidence>
<feature type="domain" description="Trs120/TRAPPC9 N-terminal" evidence="4">
    <location>
        <begin position="602"/>
        <end position="667"/>
    </location>
</feature>
<comment type="caution">
    <text evidence="8">The sequence shown here is derived from an EMBL/GenBank/DDBJ whole genome shotgun (WGS) entry which is preliminary data.</text>
</comment>
<dbReference type="InterPro" id="IPR058567">
    <property type="entry name" value="Ig_TRAPPC9_Trs120_3rd"/>
</dbReference>
<feature type="compositionally biased region" description="Basic residues" evidence="3">
    <location>
        <begin position="114"/>
        <end position="123"/>
    </location>
</feature>
<reference evidence="8 9" key="1">
    <citation type="submission" date="2019-05" db="EMBL/GenBank/DDBJ databases">
        <title>Mikania micrantha, genome provides insights into the molecular mechanism of rapid growth.</title>
        <authorList>
            <person name="Liu B."/>
        </authorList>
    </citation>
    <scope>NUCLEOTIDE SEQUENCE [LARGE SCALE GENOMIC DNA]</scope>
    <source>
        <strain evidence="8">NLD-2019</strain>
        <tissue evidence="8">Leaf</tissue>
    </source>
</reference>
<evidence type="ECO:0000259" key="4">
    <source>
        <dbReference type="Pfam" id="PF08626"/>
    </source>
</evidence>
<dbReference type="Pfam" id="PF26251">
    <property type="entry name" value="TPR_TRAPPC9-Trs120"/>
    <property type="match status" value="1"/>
</dbReference>
<feature type="region of interest" description="Disordered" evidence="3">
    <location>
        <begin position="1"/>
        <end position="56"/>
    </location>
</feature>
<feature type="domain" description="Trs120/TRAPPC9 first Ig-like" evidence="6">
    <location>
        <begin position="945"/>
        <end position="1049"/>
    </location>
</feature>
<dbReference type="EMBL" id="SZYD01000013">
    <property type="protein sequence ID" value="KAD4385127.1"/>
    <property type="molecule type" value="Genomic_DNA"/>
</dbReference>
<sequence>MDPRAPFSFTHLLNDDDVQQNPPQQPSFPQFSQTHQFSQYSQLQPFPQFRQQGPSFPQFGQFPSMPQFSQPQPVFDAQQWQQFLQWQQYQKTSQMHQTQFIPTQEHVESPSKGKTVKKMKKPSKMATENDEQPTKMSRQKWPQSDEVLLAQAMISTSENPITSNNQNVDAFWSKIEKYYNESQPSIPRDAHNLRSHWHMFKSKLNRFNELFLQVKSRYRSGWSDDRYIQEARQLYINDPFNKTAAAFTYEHVTTTRPIGRDKAKAKAKLKDKAGIEPSEYDLRKLKLIDEISSTNRAKYDEQVSQNIPMILSRHFQTLISDDVEKITMQLFALDAEDDVDSQEGKHEPEPSGYNEGAPAEFANYMQRRQGCNRSGFEVKPNTLNYQTTSGRLYFAGDYNMEPDVSIDTSSMIRIAVLPVGDIHLHLFRKYAGMLARHHTIQLSAITSFYTEHQKSPFSQQPWDSGSLRFKFIVGGSPPSPWEDFQSNRKIHGVIGICHCPSSPDLDIVVHHFDVACKGYSSSLVQRCFAFSPGDTHLADKNDRGNKLVLFPPADQRTQEIHLQTMMQDIAASLLMEFEKWVLQAESGGTILKTPLDSQASLSSEEVIKAKKRRLGRAQKTIGDYCLLAGSPVDANAHYSTALELARLTGDSFWYAGALEGGVCALLMDKAVLKDPIIEEEVKYRYNSVIVHYRKSFTQDNAQRVSPVSFELEATLKLARFLCRRELAKEVVELLTAAADGAKSLIDASDRLILYIEIARLYGTLGYHRKAAFFSRLVAQLYMQQENNLAAISAMQVLALTTKAYRVQSRASIPKHSVFNDVESSIGDGGKMHHHLVVSLFESQWSTLQMVVLKEILLSAVRAGDPLSAWSAAARLLRSYYPLITPSGQNGLASALNNSAERLPSGTHCADPALPFVRLHSLPLLPSQMDIIKRNSGREDWWAGSAPSGPFIYTPFSKGDSVNNKQELVWVVGEPVQVLVELANPCGFDLMVNSIYLSVHSGNFNAFPISVTLPPNSSKVISLSGIPTKVGPLTIPGCLVHCFGVITEHFFKDVDNLLLGAAQGLVISDPFRCCGSGKLKTTVVPNITVVSPLPLLVSHIVGGDGAVILYEGEIRELWISVANAGTVAVEQAHISLSGKNQDSVMSIDYEALKSALPLKPGAEITIPVTLKAWQLGMVDHDAIGNKSTPVSVTRPLKDANSPMLLIHYAGPTENHGEVAESVSAVPLPPGRRLVTPLKVCVLQGLSFVKARLLSMEIPAHVGEISQDNNSADRLVKIDPYRGSWGLRFLELELSNPTDVVFEVGVSVQLESDSEFDYPKTRIDRDYSARVLIPLEHFKLPVVDASFLAPSNSKTSEKKRKSELNAYIRNLISKIKVRWVSGRNSSGELHIKEATQAALETSIMDVLLPDPLTFSFRLVPKGVGEGEGEGEGGGDVVAHQMTPMEVLVRNNTKDSISMNLSITCRDVAGENCIEGASSAVLWSGKMSVCAVLIDDPNEILRARVRTSLLDEPIFCRGPPYHVRVNVFKTLDTLLATLGKIYSSTYFPHASLTALGAFDARTSGVGPIKA</sequence>
<dbReference type="InterPro" id="IPR058565">
    <property type="entry name" value="Ig_TRAPPC9_Trs120_1st"/>
</dbReference>
<dbReference type="InterPro" id="IPR058564">
    <property type="entry name" value="TPR_TRAPPC9_Trs120"/>
</dbReference>
<evidence type="ECO:0000259" key="6">
    <source>
        <dbReference type="Pfam" id="PF26254"/>
    </source>
</evidence>
<dbReference type="OrthoDB" id="27962at2759"/>
<evidence type="ECO:0000256" key="2">
    <source>
        <dbReference type="ARBA" id="ARBA00023034"/>
    </source>
</evidence>
<dbReference type="PANTHER" id="PTHR21512:SF5">
    <property type="entry name" value="TRAFFICKING PROTEIN PARTICLE COMPLEX SUBUNIT 9"/>
    <property type="match status" value="1"/>
</dbReference>
<accession>A0A5N6N4T9</accession>
<dbReference type="GO" id="GO:0005802">
    <property type="term" value="C:trans-Golgi network"/>
    <property type="evidence" value="ECO:0007669"/>
    <property type="project" value="TreeGrafter"/>
</dbReference>
<keyword evidence="9" id="KW-1185">Reference proteome</keyword>
<dbReference type="Pfam" id="PF26282">
    <property type="entry name" value="Ig_TRAPPC9-Trs120_3rd"/>
    <property type="match status" value="1"/>
</dbReference>
<feature type="region of interest" description="Disordered" evidence="3">
    <location>
        <begin position="101"/>
        <end position="142"/>
    </location>
</feature>
<name>A0A5N6N4T9_9ASTR</name>
<organism evidence="8 9">
    <name type="scientific">Mikania micrantha</name>
    <name type="common">bitter vine</name>
    <dbReference type="NCBI Taxonomy" id="192012"/>
    <lineage>
        <taxon>Eukaryota</taxon>
        <taxon>Viridiplantae</taxon>
        <taxon>Streptophyta</taxon>
        <taxon>Embryophyta</taxon>
        <taxon>Tracheophyta</taxon>
        <taxon>Spermatophyta</taxon>
        <taxon>Magnoliopsida</taxon>
        <taxon>eudicotyledons</taxon>
        <taxon>Gunneridae</taxon>
        <taxon>Pentapetalae</taxon>
        <taxon>asterids</taxon>
        <taxon>campanulids</taxon>
        <taxon>Asterales</taxon>
        <taxon>Asteraceae</taxon>
        <taxon>Asteroideae</taxon>
        <taxon>Heliantheae alliance</taxon>
        <taxon>Eupatorieae</taxon>
        <taxon>Mikania</taxon>
    </lineage>
</organism>
<comment type="subcellular location">
    <subcellularLocation>
        <location evidence="1">Golgi apparatus</location>
    </subcellularLocation>
</comment>
<dbReference type="PANTHER" id="PTHR21512">
    <property type="entry name" value="TRAFFICKING PROTEIN PARTICLE COMPLEX SUBUNIT 9"/>
    <property type="match status" value="1"/>
</dbReference>
<dbReference type="InterPro" id="IPR058563">
    <property type="entry name" value="Trs120_TRAPPC9_N"/>
</dbReference>
<evidence type="ECO:0000259" key="7">
    <source>
        <dbReference type="Pfam" id="PF26282"/>
    </source>
</evidence>
<dbReference type="Pfam" id="PF08626">
    <property type="entry name" value="TRAPPC9-Trs120"/>
    <property type="match status" value="2"/>
</dbReference>
<feature type="compositionally biased region" description="Low complexity" evidence="3">
    <location>
        <begin position="19"/>
        <end position="56"/>
    </location>
</feature>
<feature type="domain" description="Trs120/TRAPPC9 third Ig-like" evidence="7">
    <location>
        <begin position="1265"/>
        <end position="1405"/>
    </location>
</feature>
<evidence type="ECO:0000256" key="1">
    <source>
        <dbReference type="ARBA" id="ARBA00004555"/>
    </source>
</evidence>
<dbReference type="InterPro" id="IPR013935">
    <property type="entry name" value="Trs120_TRAPPC9"/>
</dbReference>
<feature type="region of interest" description="Disordered" evidence="3">
    <location>
        <begin position="337"/>
        <end position="356"/>
    </location>
</feature>